<dbReference type="CDD" id="cd11443">
    <property type="entry name" value="bHLH_AtAMS_like"/>
    <property type="match status" value="1"/>
</dbReference>
<protein>
    <recommendedName>
        <fullName evidence="5">BHLH domain-containing protein</fullName>
    </recommendedName>
</protein>
<dbReference type="GO" id="GO:0005634">
    <property type="term" value="C:nucleus"/>
    <property type="evidence" value="ECO:0007669"/>
    <property type="project" value="UniProtKB-SubCell"/>
</dbReference>
<name>A0A5N6LQT4_9ASTR</name>
<sequence length="357" mass="40781">MTVLMKMLRPLVESKAWDYCIVWKFVDDPSRCIEWLGCCCSGSQGVCENVKEENTEFELHVPYLCKDSYIKHTIRTSACVKLAMVPSFLPLYHGIHGEVAMSKQPFWLSNDSVGTQIVVPIKGGLIELFRSKHVPEDQRMIENLISCLVAILDDGLQEDDLKNCLSSHLYHHIGPKYKLLLPMSNPDTHGLSSGDGKNFMTAKHKKVKQSKYLSKNLVAERNRRKRIKDSLYTLRALVPRISKMDKASIIGDAIEYILDLQKIVKGLQDELKELEEQDCNMHDDEVEVEVEVHEINAREFLLKLMCSYKPDGFLRVMQTLDSMGLEVINITVTTCNARVLNIHNLKASFYFTISHAY</sequence>
<comment type="subcellular location">
    <subcellularLocation>
        <location evidence="1">Nucleus</location>
    </subcellularLocation>
</comment>
<keyword evidence="3" id="KW-0804">Transcription</keyword>
<evidence type="ECO:0000256" key="3">
    <source>
        <dbReference type="ARBA" id="ARBA00023163"/>
    </source>
</evidence>
<dbReference type="InterPro" id="IPR025610">
    <property type="entry name" value="MYC/MYB_N"/>
</dbReference>
<dbReference type="AlphaFoldDB" id="A0A5N6LQT4"/>
<dbReference type="Pfam" id="PF22754">
    <property type="entry name" value="bHLH-TF_ACT-like_plant"/>
    <property type="match status" value="1"/>
</dbReference>
<dbReference type="Pfam" id="PF14215">
    <property type="entry name" value="bHLH-MYC_N"/>
    <property type="match status" value="1"/>
</dbReference>
<dbReference type="PROSITE" id="PS50888">
    <property type="entry name" value="BHLH"/>
    <property type="match status" value="1"/>
</dbReference>
<dbReference type="InterPro" id="IPR036638">
    <property type="entry name" value="HLH_DNA-bd_sf"/>
</dbReference>
<dbReference type="GO" id="GO:0043565">
    <property type="term" value="F:sequence-specific DNA binding"/>
    <property type="evidence" value="ECO:0007669"/>
    <property type="project" value="TreeGrafter"/>
</dbReference>
<dbReference type="PANTHER" id="PTHR31945">
    <property type="entry name" value="TRANSCRIPTION FACTOR SCREAM2-RELATED"/>
    <property type="match status" value="1"/>
</dbReference>
<keyword evidence="7" id="KW-1185">Reference proteome</keyword>
<dbReference type="InterPro" id="IPR011598">
    <property type="entry name" value="bHLH_dom"/>
</dbReference>
<dbReference type="OrthoDB" id="1890947at2759"/>
<evidence type="ECO:0000256" key="4">
    <source>
        <dbReference type="ARBA" id="ARBA00023242"/>
    </source>
</evidence>
<dbReference type="Gene3D" id="4.10.280.10">
    <property type="entry name" value="Helix-loop-helix DNA-binding domain"/>
    <property type="match status" value="1"/>
</dbReference>
<dbReference type="Pfam" id="PF00010">
    <property type="entry name" value="HLH"/>
    <property type="match status" value="1"/>
</dbReference>
<dbReference type="InterPro" id="IPR054502">
    <property type="entry name" value="bHLH-TF_ACT-like_plant"/>
</dbReference>
<keyword evidence="2" id="KW-0805">Transcription regulation</keyword>
<evidence type="ECO:0000313" key="6">
    <source>
        <dbReference type="EMBL" id="KAD2803928.1"/>
    </source>
</evidence>
<dbReference type="SUPFAM" id="SSF47459">
    <property type="entry name" value="HLH, helix-loop-helix DNA-binding domain"/>
    <property type="match status" value="1"/>
</dbReference>
<gene>
    <name evidence="6" type="ORF">E3N88_37305</name>
</gene>
<evidence type="ECO:0000259" key="5">
    <source>
        <dbReference type="PROSITE" id="PS50888"/>
    </source>
</evidence>
<dbReference type="Proteomes" id="UP000326396">
    <property type="component" value="Linkage Group LG8"/>
</dbReference>
<reference evidence="6 7" key="1">
    <citation type="submission" date="2019-05" db="EMBL/GenBank/DDBJ databases">
        <title>Mikania micrantha, genome provides insights into the molecular mechanism of rapid growth.</title>
        <authorList>
            <person name="Liu B."/>
        </authorList>
    </citation>
    <scope>NUCLEOTIDE SEQUENCE [LARGE SCALE GENOMIC DNA]</scope>
    <source>
        <strain evidence="6">NLD-2019</strain>
        <tissue evidence="6">Leaf</tissue>
    </source>
</reference>
<dbReference type="SMART" id="SM00353">
    <property type="entry name" value="HLH"/>
    <property type="match status" value="1"/>
</dbReference>
<feature type="domain" description="BHLH" evidence="5">
    <location>
        <begin position="211"/>
        <end position="260"/>
    </location>
</feature>
<dbReference type="GO" id="GO:0003700">
    <property type="term" value="F:DNA-binding transcription factor activity"/>
    <property type="evidence" value="ECO:0007669"/>
    <property type="project" value="TreeGrafter"/>
</dbReference>
<dbReference type="InterPro" id="IPR051358">
    <property type="entry name" value="TF_AMS/ICE1/BHLH6-like"/>
</dbReference>
<accession>A0A5N6LQT4</accession>
<proteinExistence type="predicted"/>
<dbReference type="GO" id="GO:0046983">
    <property type="term" value="F:protein dimerization activity"/>
    <property type="evidence" value="ECO:0007669"/>
    <property type="project" value="InterPro"/>
</dbReference>
<comment type="caution">
    <text evidence="6">The sequence shown here is derived from an EMBL/GenBank/DDBJ whole genome shotgun (WGS) entry which is preliminary data.</text>
</comment>
<dbReference type="EMBL" id="SZYD01000018">
    <property type="protein sequence ID" value="KAD2803928.1"/>
    <property type="molecule type" value="Genomic_DNA"/>
</dbReference>
<evidence type="ECO:0000256" key="2">
    <source>
        <dbReference type="ARBA" id="ARBA00023015"/>
    </source>
</evidence>
<organism evidence="6 7">
    <name type="scientific">Mikania micrantha</name>
    <name type="common">bitter vine</name>
    <dbReference type="NCBI Taxonomy" id="192012"/>
    <lineage>
        <taxon>Eukaryota</taxon>
        <taxon>Viridiplantae</taxon>
        <taxon>Streptophyta</taxon>
        <taxon>Embryophyta</taxon>
        <taxon>Tracheophyta</taxon>
        <taxon>Spermatophyta</taxon>
        <taxon>Magnoliopsida</taxon>
        <taxon>eudicotyledons</taxon>
        <taxon>Gunneridae</taxon>
        <taxon>Pentapetalae</taxon>
        <taxon>asterids</taxon>
        <taxon>campanulids</taxon>
        <taxon>Asterales</taxon>
        <taxon>Asteraceae</taxon>
        <taxon>Asteroideae</taxon>
        <taxon>Heliantheae alliance</taxon>
        <taxon>Eupatorieae</taxon>
        <taxon>Mikania</taxon>
    </lineage>
</organism>
<dbReference type="PANTHER" id="PTHR31945:SF149">
    <property type="entry name" value="MYC-TYPE, BASIC HELIX-LOOP-HELIX (BHLH) DOMAIN-CONTAINING PROTEIN-RELATED"/>
    <property type="match status" value="1"/>
</dbReference>
<evidence type="ECO:0000313" key="7">
    <source>
        <dbReference type="Proteomes" id="UP000326396"/>
    </source>
</evidence>
<keyword evidence="4" id="KW-0539">Nucleus</keyword>
<evidence type="ECO:0000256" key="1">
    <source>
        <dbReference type="ARBA" id="ARBA00004123"/>
    </source>
</evidence>